<keyword evidence="3" id="KW-1185">Reference proteome</keyword>
<name>A0A4R1N0Z4_9RHOB</name>
<dbReference type="RefSeq" id="WP_165929227.1">
    <property type="nucleotide sequence ID" value="NZ_SMGR01000004.1"/>
</dbReference>
<dbReference type="InterPro" id="IPR036291">
    <property type="entry name" value="NAD(P)-bd_dom_sf"/>
</dbReference>
<dbReference type="PRINTS" id="PR00081">
    <property type="entry name" value="GDHRDH"/>
</dbReference>
<dbReference type="Gene3D" id="3.40.50.720">
    <property type="entry name" value="NAD(P)-binding Rossmann-like Domain"/>
    <property type="match status" value="1"/>
</dbReference>
<reference evidence="2 3" key="1">
    <citation type="submission" date="2019-03" db="EMBL/GenBank/DDBJ databases">
        <title>Genomic Encyclopedia of Archaeal and Bacterial Type Strains, Phase II (KMG-II): from individual species to whole genera.</title>
        <authorList>
            <person name="Goeker M."/>
        </authorList>
    </citation>
    <scope>NUCLEOTIDE SEQUENCE [LARGE SCALE GENOMIC DNA]</scope>
    <source>
        <strain evidence="2 3">DSM 26433</strain>
    </source>
</reference>
<proteinExistence type="predicted"/>
<dbReference type="EMBL" id="SMGR01000004">
    <property type="protein sequence ID" value="TCK99758.1"/>
    <property type="molecule type" value="Genomic_DNA"/>
</dbReference>
<keyword evidence="1" id="KW-0560">Oxidoreductase</keyword>
<dbReference type="InterPro" id="IPR002347">
    <property type="entry name" value="SDR_fam"/>
</dbReference>
<gene>
    <name evidence="2" type="ORF">BXY66_3462</name>
</gene>
<evidence type="ECO:0000313" key="3">
    <source>
        <dbReference type="Proteomes" id="UP000295673"/>
    </source>
</evidence>
<dbReference type="SUPFAM" id="SSF51735">
    <property type="entry name" value="NAD(P)-binding Rossmann-fold domains"/>
    <property type="match status" value="1"/>
</dbReference>
<dbReference type="GO" id="GO:0016491">
    <property type="term" value="F:oxidoreductase activity"/>
    <property type="evidence" value="ECO:0007669"/>
    <property type="project" value="UniProtKB-KW"/>
</dbReference>
<evidence type="ECO:0000313" key="2">
    <source>
        <dbReference type="EMBL" id="TCK99758.1"/>
    </source>
</evidence>
<organism evidence="2 3">
    <name type="scientific">Shimia isoporae</name>
    <dbReference type="NCBI Taxonomy" id="647720"/>
    <lineage>
        <taxon>Bacteria</taxon>
        <taxon>Pseudomonadati</taxon>
        <taxon>Pseudomonadota</taxon>
        <taxon>Alphaproteobacteria</taxon>
        <taxon>Rhodobacterales</taxon>
        <taxon>Roseobacteraceae</taxon>
    </lineage>
</organism>
<accession>A0A4R1N0Z4</accession>
<sequence length="277" mass="29890">MRGKTCVVTGATSGIGEQTAYALASLGADLILVCRNRDKGRRVTERIRLATGEDRARLIVGDLADLAQVRMIAAAVRALDCPVHVLVNNAGVFNLSRRLTVDGHEEMFAVNHLAHFLLTTELLDLLQEAGGARVVTLGSGAHMLVKSINFSDVTFEDGFSALKVYSHSKLANCLFGHTLAYRLQGTGVTSNVVDPGEVSTNLGTQNGWIGWGLKHVLSLTLQNPVKGARTSIYACASHDLDGVSGVYLRNSKITNPRAWAVDDVMGKKLWEHSEELI</sequence>
<dbReference type="AlphaFoldDB" id="A0A4R1N0Z4"/>
<evidence type="ECO:0000256" key="1">
    <source>
        <dbReference type="ARBA" id="ARBA00023002"/>
    </source>
</evidence>
<dbReference type="PANTHER" id="PTHR43157:SF31">
    <property type="entry name" value="PHOSPHATIDYLINOSITOL-GLYCAN BIOSYNTHESIS CLASS F PROTEIN"/>
    <property type="match status" value="1"/>
</dbReference>
<dbReference type="PANTHER" id="PTHR43157">
    <property type="entry name" value="PHOSPHATIDYLINOSITOL-GLYCAN BIOSYNTHESIS CLASS F PROTEIN-RELATED"/>
    <property type="match status" value="1"/>
</dbReference>
<dbReference type="Pfam" id="PF00106">
    <property type="entry name" value="adh_short"/>
    <property type="match status" value="1"/>
</dbReference>
<dbReference type="Proteomes" id="UP000295673">
    <property type="component" value="Unassembled WGS sequence"/>
</dbReference>
<comment type="caution">
    <text evidence="2">The sequence shown here is derived from an EMBL/GenBank/DDBJ whole genome shotgun (WGS) entry which is preliminary data.</text>
</comment>
<protein>
    <submittedName>
        <fullName evidence="2">Short-subunit dehydrogenase</fullName>
    </submittedName>
</protein>